<dbReference type="GO" id="GO:0006633">
    <property type="term" value="P:fatty acid biosynthetic process"/>
    <property type="evidence" value="ECO:0007669"/>
    <property type="project" value="UniProtKB-KW"/>
</dbReference>
<evidence type="ECO:0000256" key="16">
    <source>
        <dbReference type="ARBA" id="ARBA00037576"/>
    </source>
</evidence>
<evidence type="ECO:0000259" key="21">
    <source>
        <dbReference type="PROSITE" id="PS52004"/>
    </source>
</evidence>
<keyword evidence="13" id="KW-0472">Membrane</keyword>
<proteinExistence type="inferred from homology"/>
<dbReference type="FunFam" id="3.40.47.10:FF:000018">
    <property type="entry name" value="3-oxoacyl-[acyl-carrier-protein] synthase 2"/>
    <property type="match status" value="1"/>
</dbReference>
<gene>
    <name evidence="22" type="ORF">cyc_07074</name>
</gene>
<dbReference type="EMBL" id="JROU02000044">
    <property type="protein sequence ID" value="OEH80558.1"/>
    <property type="molecule type" value="Genomic_DNA"/>
</dbReference>
<keyword evidence="6" id="KW-0444">Lipid biosynthesis</keyword>
<keyword evidence="10" id="KW-0276">Fatty acid metabolism</keyword>
<dbReference type="InterPro" id="IPR000794">
    <property type="entry name" value="Beta-ketoacyl_synthase"/>
</dbReference>
<dbReference type="FunCoup" id="A0A1D3DAU9">
    <property type="interactions" value="120"/>
</dbReference>
<evidence type="ECO:0000256" key="2">
    <source>
        <dbReference type="ARBA" id="ARBA00008467"/>
    </source>
</evidence>
<dbReference type="InterPro" id="IPR020841">
    <property type="entry name" value="PKS_Beta-ketoAc_synthase_dom"/>
</dbReference>
<feature type="chain" id="PRO_5008914296" description="Nodulation protein E" evidence="20">
    <location>
        <begin position="26"/>
        <end position="519"/>
    </location>
</feature>
<evidence type="ECO:0000256" key="14">
    <source>
        <dbReference type="ARBA" id="ARBA00023160"/>
    </source>
</evidence>
<evidence type="ECO:0000256" key="18">
    <source>
        <dbReference type="ARBA" id="ARBA00041756"/>
    </source>
</evidence>
<keyword evidence="23" id="KW-1185">Reference proteome</keyword>
<dbReference type="VEuPathDB" id="ToxoDB:cyc_07074"/>
<sequence length="519" mass="54910">MLAAKLKQQQQLLLLLLMLGAGAEASQFSVPSTASPGRGTAQIPAFVSRSTTLPISPKAASQASVAQAHAQGLQQQQPRSASDFLRARADRSSRLFSQYQVCVVHRYPAVRAAGIGVERFWENLLKGQNNAATVSAFDPKDMACTVAYEIPSEAFDPKQYFREPKDAKRNDRYTHFAVAASKLALQDAGLDSMEDLDMNRFGVIIGSGIGGLGFMEQQNKVLLNSGPRRVSPYLIPAMIANTAPAQVAIEIGAKGPNHGAVSACATSGHAIGTAMRLLEAGDADIVLCGGAEASITPLSFAGFNALKALALGFNDRPKEACRPFDKDRAGFVMGEGAGVIVLETEEHAVRRGATQVYGQLAGYGATCDAHHMTAPSPEGEGLARCMNLALRNAGVAPEDVGYINAHGTSTHYNDKFETKAIKKVFGPHATKLLISSTKPMTGHCLGGTAGIETVVAAKVLQTGDVPPTLNYRTPDPECDLNYVPNQAVHVSEPMKAVLTDTLGFGGHNAALVLTPYRKA</sequence>
<dbReference type="SMART" id="SM00825">
    <property type="entry name" value="PKS_KS"/>
    <property type="match status" value="1"/>
</dbReference>
<dbReference type="SUPFAM" id="SSF53901">
    <property type="entry name" value="Thiolase-like"/>
    <property type="match status" value="2"/>
</dbReference>
<evidence type="ECO:0000256" key="15">
    <source>
        <dbReference type="ARBA" id="ARBA00023315"/>
    </source>
</evidence>
<dbReference type="GO" id="GO:0004315">
    <property type="term" value="F:3-oxoacyl-[acyl-carrier-protein] synthase activity"/>
    <property type="evidence" value="ECO:0007669"/>
    <property type="project" value="UniProtKB-EC"/>
</dbReference>
<keyword evidence="5" id="KW-1003">Cell membrane</keyword>
<dbReference type="AlphaFoldDB" id="A0A1D3DAU9"/>
<dbReference type="EC" id="2.3.1.41" evidence="3"/>
<dbReference type="Pfam" id="PF02801">
    <property type="entry name" value="Ketoacyl-synt_C"/>
    <property type="match status" value="1"/>
</dbReference>
<evidence type="ECO:0000256" key="6">
    <source>
        <dbReference type="ARBA" id="ARBA00022516"/>
    </source>
</evidence>
<evidence type="ECO:0000256" key="13">
    <source>
        <dbReference type="ARBA" id="ARBA00023136"/>
    </source>
</evidence>
<dbReference type="CDD" id="cd00834">
    <property type="entry name" value="KAS_I_II"/>
    <property type="match status" value="1"/>
</dbReference>
<dbReference type="VEuPathDB" id="ToxoDB:LOC34623109"/>
<organism evidence="22 23">
    <name type="scientific">Cyclospora cayetanensis</name>
    <dbReference type="NCBI Taxonomy" id="88456"/>
    <lineage>
        <taxon>Eukaryota</taxon>
        <taxon>Sar</taxon>
        <taxon>Alveolata</taxon>
        <taxon>Apicomplexa</taxon>
        <taxon>Conoidasida</taxon>
        <taxon>Coccidia</taxon>
        <taxon>Eucoccidiorida</taxon>
        <taxon>Eimeriorina</taxon>
        <taxon>Eimeriidae</taxon>
        <taxon>Cyclospora</taxon>
    </lineage>
</organism>
<evidence type="ECO:0000256" key="8">
    <source>
        <dbReference type="ARBA" id="ARBA00022679"/>
    </source>
</evidence>
<evidence type="ECO:0000256" key="4">
    <source>
        <dbReference type="ARBA" id="ARBA00022458"/>
    </source>
</evidence>
<feature type="domain" description="Ketosynthase family 3 (KS3)" evidence="21">
    <location>
        <begin position="99"/>
        <end position="515"/>
    </location>
</feature>
<evidence type="ECO:0000256" key="12">
    <source>
        <dbReference type="ARBA" id="ARBA00023098"/>
    </source>
</evidence>
<evidence type="ECO:0000256" key="3">
    <source>
        <dbReference type="ARBA" id="ARBA00013191"/>
    </source>
</evidence>
<dbReference type="Pfam" id="PF00109">
    <property type="entry name" value="ketoacyl-synt"/>
    <property type="match status" value="1"/>
</dbReference>
<dbReference type="PROSITE" id="PS00606">
    <property type="entry name" value="KS3_1"/>
    <property type="match status" value="1"/>
</dbReference>
<accession>A0A1D3DAU9</accession>
<keyword evidence="14" id="KW-0275">Fatty acid biosynthesis</keyword>
<evidence type="ECO:0000256" key="10">
    <source>
        <dbReference type="ARBA" id="ARBA00022832"/>
    </source>
</evidence>
<evidence type="ECO:0000256" key="19">
    <source>
        <dbReference type="RuleBase" id="RU003694"/>
    </source>
</evidence>
<dbReference type="InterPro" id="IPR014030">
    <property type="entry name" value="Ketoacyl_synth_N"/>
</dbReference>
<evidence type="ECO:0000256" key="5">
    <source>
        <dbReference type="ARBA" id="ARBA00022475"/>
    </source>
</evidence>
<dbReference type="Gene3D" id="3.40.47.10">
    <property type="match status" value="1"/>
</dbReference>
<comment type="caution">
    <text evidence="22">The sequence shown here is derived from an EMBL/GenBank/DDBJ whole genome shotgun (WGS) entry which is preliminary data.</text>
</comment>
<dbReference type="InterPro" id="IPR018201">
    <property type="entry name" value="Ketoacyl_synth_AS"/>
</dbReference>
<keyword evidence="9" id="KW-0812">Transmembrane</keyword>
<evidence type="ECO:0000256" key="9">
    <source>
        <dbReference type="ARBA" id="ARBA00022692"/>
    </source>
</evidence>
<feature type="signal peptide" evidence="20">
    <location>
        <begin position="1"/>
        <end position="25"/>
    </location>
</feature>
<name>A0A1D3DAU9_9EIME</name>
<comment type="subcellular location">
    <subcellularLocation>
        <location evidence="1">Cell inner membrane</location>
    </subcellularLocation>
</comment>
<dbReference type="PANTHER" id="PTHR11712">
    <property type="entry name" value="POLYKETIDE SYNTHASE-RELATED"/>
    <property type="match status" value="1"/>
</dbReference>
<evidence type="ECO:0000256" key="20">
    <source>
        <dbReference type="SAM" id="SignalP"/>
    </source>
</evidence>
<dbReference type="Proteomes" id="UP000095192">
    <property type="component" value="Unassembled WGS sequence"/>
</dbReference>
<dbReference type="PROSITE" id="PS52004">
    <property type="entry name" value="KS3_2"/>
    <property type="match status" value="1"/>
</dbReference>
<dbReference type="GO" id="GO:0005886">
    <property type="term" value="C:plasma membrane"/>
    <property type="evidence" value="ECO:0007669"/>
    <property type="project" value="UniProtKB-SubCell"/>
</dbReference>
<evidence type="ECO:0000256" key="1">
    <source>
        <dbReference type="ARBA" id="ARBA00004533"/>
    </source>
</evidence>
<keyword evidence="11" id="KW-1133">Transmembrane helix</keyword>
<keyword evidence="8 19" id="KW-0808">Transferase</keyword>
<dbReference type="InterPro" id="IPR017568">
    <property type="entry name" value="3-oxoacyl-ACP_synth-2"/>
</dbReference>
<comment type="similarity">
    <text evidence="2 19">Belongs to the thiolase-like superfamily. Beta-ketoacyl-ACP synthases family.</text>
</comment>
<dbReference type="PANTHER" id="PTHR11712:SF352">
    <property type="entry name" value="3-OXOACYL-[ACYL-CARRIER-PROTEIN] SYNTHASE"/>
    <property type="match status" value="1"/>
</dbReference>
<keyword evidence="15" id="KW-0012">Acyltransferase</keyword>
<dbReference type="InterPro" id="IPR014031">
    <property type="entry name" value="Ketoacyl_synth_C"/>
</dbReference>
<keyword evidence="20" id="KW-0732">Signal</keyword>
<keyword evidence="4" id="KW-0536">Nodulation</keyword>
<dbReference type="InterPro" id="IPR016039">
    <property type="entry name" value="Thiolase-like"/>
</dbReference>
<evidence type="ECO:0000256" key="7">
    <source>
        <dbReference type="ARBA" id="ARBA00022519"/>
    </source>
</evidence>
<evidence type="ECO:0000313" key="22">
    <source>
        <dbReference type="EMBL" id="OEH80558.1"/>
    </source>
</evidence>
<evidence type="ECO:0000256" key="11">
    <source>
        <dbReference type="ARBA" id="ARBA00022989"/>
    </source>
</evidence>
<dbReference type="NCBIfam" id="TIGR03150">
    <property type="entry name" value="fabF"/>
    <property type="match status" value="1"/>
</dbReference>
<dbReference type="NCBIfam" id="NF005589">
    <property type="entry name" value="PRK07314.1"/>
    <property type="match status" value="1"/>
</dbReference>
<evidence type="ECO:0000256" key="17">
    <source>
        <dbReference type="ARBA" id="ARBA00039445"/>
    </source>
</evidence>
<keyword evidence="7" id="KW-0997">Cell inner membrane</keyword>
<comment type="function">
    <text evidence="16">Proposed to synthesize NOD factor fatty acyl chain. Involved in the synthesis of a highly unsaturated fatty acid moiety, which forms part of a lipo-oligosaccharide that is responsible for host specificity.</text>
</comment>
<protein>
    <recommendedName>
        <fullName evidence="17">Nodulation protein E</fullName>
        <ecNumber evidence="3">2.3.1.41</ecNumber>
    </recommendedName>
    <alternativeName>
        <fullName evidence="18">Host-specificity of nodulation protein B</fullName>
    </alternativeName>
</protein>
<reference evidence="22 23" key="1">
    <citation type="journal article" date="2016" name="BMC Genomics">
        <title>Comparative genomics reveals Cyclospora cayetanensis possesses coccidia-like metabolism and invasion components but unique surface antigens.</title>
        <authorList>
            <person name="Liu S."/>
            <person name="Wang L."/>
            <person name="Zheng H."/>
            <person name="Xu Z."/>
            <person name="Roellig D.M."/>
            <person name="Li N."/>
            <person name="Frace M.A."/>
            <person name="Tang K."/>
            <person name="Arrowood M.J."/>
            <person name="Moss D.M."/>
            <person name="Zhang L."/>
            <person name="Feng Y."/>
            <person name="Xiao L."/>
        </authorList>
    </citation>
    <scope>NUCLEOTIDE SEQUENCE [LARGE SCALE GENOMIC DNA]</scope>
    <source>
        <strain evidence="22 23">CHN_HEN01</strain>
    </source>
</reference>
<dbReference type="InParanoid" id="A0A1D3DAU9"/>
<evidence type="ECO:0000313" key="23">
    <source>
        <dbReference type="Proteomes" id="UP000095192"/>
    </source>
</evidence>
<keyword evidence="12" id="KW-0443">Lipid metabolism</keyword>